<dbReference type="Proteomes" id="UP000887013">
    <property type="component" value="Unassembled WGS sequence"/>
</dbReference>
<evidence type="ECO:0000313" key="1">
    <source>
        <dbReference type="EMBL" id="GFT31790.1"/>
    </source>
</evidence>
<evidence type="ECO:0000313" key="2">
    <source>
        <dbReference type="Proteomes" id="UP000887013"/>
    </source>
</evidence>
<comment type="caution">
    <text evidence="1">The sequence shown here is derived from an EMBL/GenBank/DDBJ whole genome shotgun (WGS) entry which is preliminary data.</text>
</comment>
<dbReference type="AlphaFoldDB" id="A0A8X6NS65"/>
<protein>
    <submittedName>
        <fullName evidence="1">Uncharacterized protein</fullName>
    </submittedName>
</protein>
<proteinExistence type="predicted"/>
<name>A0A8X6NS65_NEPPI</name>
<accession>A0A8X6NS65</accession>
<organism evidence="1 2">
    <name type="scientific">Nephila pilipes</name>
    <name type="common">Giant wood spider</name>
    <name type="synonym">Nephila maculata</name>
    <dbReference type="NCBI Taxonomy" id="299642"/>
    <lineage>
        <taxon>Eukaryota</taxon>
        <taxon>Metazoa</taxon>
        <taxon>Ecdysozoa</taxon>
        <taxon>Arthropoda</taxon>
        <taxon>Chelicerata</taxon>
        <taxon>Arachnida</taxon>
        <taxon>Araneae</taxon>
        <taxon>Araneomorphae</taxon>
        <taxon>Entelegynae</taxon>
        <taxon>Araneoidea</taxon>
        <taxon>Nephilidae</taxon>
        <taxon>Nephila</taxon>
    </lineage>
</organism>
<gene>
    <name evidence="1" type="ORF">NPIL_657771</name>
</gene>
<sequence length="288" mass="32933">MLSSAIKGASRCRIPKTCHCCNNPSGKVKSCQSISKAPQTYKNKNNRKSMNSGGVAILPKRNKNACPLERNYSSVEKLHTSRKKESYFKNELPVYSSDRHQIPILESSMRVPSTKRIKSSTKTEENTVAQIDFFSEHYGGFECIEDLKAASLQYSPNLNDSSKESRNLTFEEIKEIYYKNRSPPVEMMSSVTPNDSSKKQKRGFGPLVREKYPCMQKFMNPALCFQKKCHTVPVTLKYLNTLFDIRQLAEYAKTDIKHLPAPIIKLKRLPDVIYQHYIKNSSESQNKT</sequence>
<dbReference type="EMBL" id="BMAW01061561">
    <property type="protein sequence ID" value="GFT31790.1"/>
    <property type="molecule type" value="Genomic_DNA"/>
</dbReference>
<reference evidence="1" key="1">
    <citation type="submission" date="2020-08" db="EMBL/GenBank/DDBJ databases">
        <title>Multicomponent nature underlies the extraordinary mechanical properties of spider dragline silk.</title>
        <authorList>
            <person name="Kono N."/>
            <person name="Nakamura H."/>
            <person name="Mori M."/>
            <person name="Yoshida Y."/>
            <person name="Ohtoshi R."/>
            <person name="Malay A.D."/>
            <person name="Moran D.A.P."/>
            <person name="Tomita M."/>
            <person name="Numata K."/>
            <person name="Arakawa K."/>
        </authorList>
    </citation>
    <scope>NUCLEOTIDE SEQUENCE</scope>
</reference>
<keyword evidence="2" id="KW-1185">Reference proteome</keyword>